<feature type="compositionally biased region" description="Polar residues" evidence="1">
    <location>
        <begin position="53"/>
        <end position="62"/>
    </location>
</feature>
<organism evidence="2 3">
    <name type="scientific">Xylaria arbuscula</name>
    <dbReference type="NCBI Taxonomy" id="114810"/>
    <lineage>
        <taxon>Eukaryota</taxon>
        <taxon>Fungi</taxon>
        <taxon>Dikarya</taxon>
        <taxon>Ascomycota</taxon>
        <taxon>Pezizomycotina</taxon>
        <taxon>Sordariomycetes</taxon>
        <taxon>Xylariomycetidae</taxon>
        <taxon>Xylariales</taxon>
        <taxon>Xylariaceae</taxon>
        <taxon>Xylaria</taxon>
    </lineage>
</organism>
<proteinExistence type="predicted"/>
<sequence>MSNADSTSEGEEERAPPIPVTPMPWNYGPDSASWSSRSAPDNHSTHSPGMDQSVPTGSNVNMLSLPDLGNAFLNNNHMATHSPALEQGMGTALEFTLSLNLESSTPINSNTYNSLPYHHQYPSLSNPAASPGGFGFGTTANTPQPLTDVVRPQSVARSVPISSTAIPTLAQLYRGLPPEGFDSNGYLKFPNFQLRTVLWLQGRLKERITYGKNFPERQDTGEVDWLKRLLNLAIRLMNFQKYRKTRYREAGFPLTDDRMSLLLREQLKIWKQFEDRRRLERLRRDGEDQRTAVQPLMAFYSQPGEQQLGMYNAPAVTTPFTAPATTPSTASSALVALNNYARYLQAYEEAQDNQTPSPAHYNQGGEGSSRGFGF</sequence>
<evidence type="ECO:0000313" key="3">
    <source>
        <dbReference type="Proteomes" id="UP001148614"/>
    </source>
</evidence>
<feature type="region of interest" description="Disordered" evidence="1">
    <location>
        <begin position="350"/>
        <end position="374"/>
    </location>
</feature>
<feature type="region of interest" description="Disordered" evidence="1">
    <location>
        <begin position="1"/>
        <end position="62"/>
    </location>
</feature>
<name>A0A9W8TGW1_9PEZI</name>
<dbReference type="EMBL" id="JANPWZ010002719">
    <property type="protein sequence ID" value="KAJ3556587.1"/>
    <property type="molecule type" value="Genomic_DNA"/>
</dbReference>
<dbReference type="AlphaFoldDB" id="A0A9W8TGW1"/>
<evidence type="ECO:0000313" key="2">
    <source>
        <dbReference type="EMBL" id="KAJ3556587.1"/>
    </source>
</evidence>
<feature type="compositionally biased region" description="Polar residues" evidence="1">
    <location>
        <begin position="32"/>
        <end position="47"/>
    </location>
</feature>
<evidence type="ECO:0000256" key="1">
    <source>
        <dbReference type="SAM" id="MobiDB-lite"/>
    </source>
</evidence>
<reference evidence="2" key="1">
    <citation type="submission" date="2022-07" db="EMBL/GenBank/DDBJ databases">
        <title>Genome Sequence of Xylaria arbuscula.</title>
        <authorList>
            <person name="Buettner E."/>
        </authorList>
    </citation>
    <scope>NUCLEOTIDE SEQUENCE</scope>
    <source>
        <strain evidence="2">VT107</strain>
    </source>
</reference>
<protein>
    <submittedName>
        <fullName evidence="2">Uncharacterized protein</fullName>
    </submittedName>
</protein>
<keyword evidence="3" id="KW-1185">Reference proteome</keyword>
<accession>A0A9W8TGW1</accession>
<gene>
    <name evidence="2" type="ORF">NPX13_g10101</name>
</gene>
<feature type="compositionally biased region" description="Gly residues" evidence="1">
    <location>
        <begin position="364"/>
        <end position="374"/>
    </location>
</feature>
<comment type="caution">
    <text evidence="2">The sequence shown here is derived from an EMBL/GenBank/DDBJ whole genome shotgun (WGS) entry which is preliminary data.</text>
</comment>
<dbReference type="Proteomes" id="UP001148614">
    <property type="component" value="Unassembled WGS sequence"/>
</dbReference>